<feature type="transmembrane region" description="Helical" evidence="7">
    <location>
        <begin position="345"/>
        <end position="372"/>
    </location>
</feature>
<feature type="signal peptide" evidence="8">
    <location>
        <begin position="1"/>
        <end position="33"/>
    </location>
</feature>
<keyword evidence="5 7" id="KW-0472">Membrane</keyword>
<dbReference type="Pfam" id="PF03134">
    <property type="entry name" value="TB2_DP1_HVA22"/>
    <property type="match status" value="1"/>
</dbReference>
<organism evidence="9 10">
    <name type="scientific">Pythium insidiosum</name>
    <name type="common">Pythiosis disease agent</name>
    <dbReference type="NCBI Taxonomy" id="114742"/>
    <lineage>
        <taxon>Eukaryota</taxon>
        <taxon>Sar</taxon>
        <taxon>Stramenopiles</taxon>
        <taxon>Oomycota</taxon>
        <taxon>Peronosporomycetes</taxon>
        <taxon>Pythiales</taxon>
        <taxon>Pythiaceae</taxon>
        <taxon>Pythium</taxon>
    </lineage>
</organism>
<evidence type="ECO:0000313" key="9">
    <source>
        <dbReference type="EMBL" id="KAJ0394537.1"/>
    </source>
</evidence>
<feature type="transmembrane region" description="Helical" evidence="7">
    <location>
        <begin position="188"/>
        <end position="205"/>
    </location>
</feature>
<dbReference type="Gene3D" id="2.40.128.20">
    <property type="match status" value="1"/>
</dbReference>
<reference evidence="9" key="1">
    <citation type="submission" date="2021-12" db="EMBL/GenBank/DDBJ databases">
        <title>Prjna785345.</title>
        <authorList>
            <person name="Rujirawat T."/>
            <person name="Krajaejun T."/>
        </authorList>
    </citation>
    <scope>NUCLEOTIDE SEQUENCE</scope>
    <source>
        <strain evidence="9">Pi057C3</strain>
    </source>
</reference>
<evidence type="ECO:0000256" key="7">
    <source>
        <dbReference type="SAM" id="Phobius"/>
    </source>
</evidence>
<feature type="transmembrane region" description="Helical" evidence="7">
    <location>
        <begin position="237"/>
        <end position="258"/>
    </location>
</feature>
<dbReference type="SUPFAM" id="SSF50814">
    <property type="entry name" value="Lipocalins"/>
    <property type="match status" value="1"/>
</dbReference>
<dbReference type="InterPro" id="IPR012674">
    <property type="entry name" value="Calycin"/>
</dbReference>
<evidence type="ECO:0000256" key="1">
    <source>
        <dbReference type="ARBA" id="ARBA00004141"/>
    </source>
</evidence>
<dbReference type="AlphaFoldDB" id="A0AAD5LD96"/>
<comment type="caution">
    <text evidence="9">The sequence shown here is derived from an EMBL/GenBank/DDBJ whole genome shotgun (WGS) entry which is preliminary data.</text>
</comment>
<feature type="chain" id="PRO_5042196108" evidence="8">
    <location>
        <begin position="34"/>
        <end position="867"/>
    </location>
</feature>
<comment type="similarity">
    <text evidence="2">Belongs to the DP1 family.</text>
</comment>
<comment type="subcellular location">
    <subcellularLocation>
        <location evidence="1">Membrane</location>
        <topology evidence="1">Multi-pass membrane protein</topology>
    </subcellularLocation>
</comment>
<feature type="transmembrane region" description="Helical" evidence="7">
    <location>
        <begin position="430"/>
        <end position="449"/>
    </location>
</feature>
<dbReference type="GO" id="GO:0016020">
    <property type="term" value="C:membrane"/>
    <property type="evidence" value="ECO:0007669"/>
    <property type="project" value="UniProtKB-SubCell"/>
</dbReference>
<keyword evidence="10" id="KW-1185">Reference proteome</keyword>
<accession>A0AAD5LD96</accession>
<name>A0AAD5LD96_PYTIN</name>
<proteinExistence type="inferred from homology"/>
<sequence length="867" mass="93837">MTRKRAPKWPRALRAVALSAAVALALSLWVASGAEVQLDARGEVAATRTSDPNDDGALPVPLPSAPVPTPTLVLPPIETIAEYMPEWASVDVNVSAYLPEWVPRDVNVSAYLPELAAETDWDEIYHALGAAVLATYEFLRHWLTFLVLVSVPLMRLLAAVTEAVLPHFLTVTQLVAESVMAMDPVHQAALAAVSLCAIVCYRQGYVQRVRLRYRAFRRDLHVRYRAFVASLNEQSRVAALALPHILFLAFVYVIVFYSPPVVLDVWDNESLTVVLSVAVPFVRSVRTIHRRRMTHIRAAAAAATAAPRATNAQSSAVAGKTPQPRPSGTASSTEWRPFEACLKYWVLWSIVTCVGSVVSLFVPSFVAAYFAVPTYWVNIVLAWIHSPIARGDIVLYTLLSPLVNPYANRIKDVRDADPPADAQENEASNFLLRGLVAFGVIKPTYMHLLKDLWSQGPALGGLMFIFTPGFVTARGALLVGFGFPAYVTMGALADKRTRNYEWWLLYFTVAVAVDHLITALGSNLSWLPLFYHAKLLGMMWLQFPYFRGAQKIFDSTFENMFTAFLTMMNTSNLHAANATSVVGNAIPIPSRSAQQPIAAAAPTPVAPQPAVSAGLPSAAATAAAAAAAQLSLNQMRAAFKPTMPAPAQTTIAVAPAATPVAPAAPTGLPGSMPVAVAAAAAVNAAAAAAAAAAVNPVVPNTAGAGALNLTGRWYLDREDSDSTNDYLEAMGLPLIARQAADKLDLMVIINQNPGDFIITRRTRIFTETKHLKFGQEVNVKGNVIKVTGDPTHIRTITQLSGYRGLLTDVRTIDEKGRMAVELSLQLPEKAPVVIRRYFQKQSDSTSLENLPPFDISLETAGDVKRKR</sequence>
<evidence type="ECO:0000256" key="5">
    <source>
        <dbReference type="ARBA" id="ARBA00023136"/>
    </source>
</evidence>
<evidence type="ECO:0000256" key="4">
    <source>
        <dbReference type="ARBA" id="ARBA00022989"/>
    </source>
</evidence>
<keyword evidence="4 7" id="KW-1133">Transmembrane helix</keyword>
<keyword evidence="3 7" id="KW-0812">Transmembrane</keyword>
<protein>
    <submittedName>
        <fullName evidence="9">Uncharacterized protein</fullName>
    </submittedName>
</protein>
<feature type="region of interest" description="Disordered" evidence="6">
    <location>
        <begin position="304"/>
        <end position="333"/>
    </location>
</feature>
<dbReference type="EMBL" id="JAKCXM010000403">
    <property type="protein sequence ID" value="KAJ0394537.1"/>
    <property type="molecule type" value="Genomic_DNA"/>
</dbReference>
<feature type="transmembrane region" description="Helical" evidence="7">
    <location>
        <begin position="461"/>
        <end position="483"/>
    </location>
</feature>
<evidence type="ECO:0000256" key="3">
    <source>
        <dbReference type="ARBA" id="ARBA00022692"/>
    </source>
</evidence>
<dbReference type="PANTHER" id="PTHR12300:SF161">
    <property type="entry name" value="RECEPTOR EXPRESSION-ENHANCING PROTEIN"/>
    <property type="match status" value="1"/>
</dbReference>
<evidence type="ECO:0000256" key="2">
    <source>
        <dbReference type="ARBA" id="ARBA00008573"/>
    </source>
</evidence>
<evidence type="ECO:0000256" key="6">
    <source>
        <dbReference type="SAM" id="MobiDB-lite"/>
    </source>
</evidence>
<evidence type="ECO:0000313" key="10">
    <source>
        <dbReference type="Proteomes" id="UP001209570"/>
    </source>
</evidence>
<dbReference type="PANTHER" id="PTHR12300">
    <property type="entry name" value="HVA22-LIKE PROTEINS"/>
    <property type="match status" value="1"/>
</dbReference>
<keyword evidence="8" id="KW-0732">Signal</keyword>
<gene>
    <name evidence="9" type="ORF">P43SY_001020</name>
</gene>
<dbReference type="Proteomes" id="UP001209570">
    <property type="component" value="Unassembled WGS sequence"/>
</dbReference>
<evidence type="ECO:0000256" key="8">
    <source>
        <dbReference type="SAM" id="SignalP"/>
    </source>
</evidence>
<feature type="transmembrane region" description="Helical" evidence="7">
    <location>
        <begin position="270"/>
        <end position="288"/>
    </location>
</feature>
<dbReference type="InterPro" id="IPR004345">
    <property type="entry name" value="TB2_DP1_HVA22"/>
</dbReference>
<feature type="transmembrane region" description="Helical" evidence="7">
    <location>
        <begin position="503"/>
        <end position="531"/>
    </location>
</feature>